<dbReference type="RefSeq" id="WP_057820834.1">
    <property type="nucleotide sequence ID" value="NZ_CP031598.1"/>
</dbReference>
<evidence type="ECO:0000313" key="5">
    <source>
        <dbReference type="Proteomes" id="UP000325785"/>
    </source>
</evidence>
<dbReference type="PATRIC" id="fig|540747.5.peg.3405"/>
<keyword evidence="4" id="KW-1185">Reference proteome</keyword>
<reference evidence="3 5" key="2">
    <citation type="submission" date="2018-08" db="EMBL/GenBank/DDBJ databases">
        <title>Genetic Globetrotter - A new plasmid hitch-hiking vast phylogenetic and geographic distances.</title>
        <authorList>
            <person name="Vollmers J."/>
            <person name="Petersen J."/>
        </authorList>
    </citation>
    <scope>NUCLEOTIDE SEQUENCE [LARGE SCALE GENOMIC DNA]</scope>
    <source>
        <strain evidence="3 5">DSM 26383</strain>
    </source>
</reference>
<organism evidence="2 4">
    <name type="scientific">Roseovarius indicus</name>
    <dbReference type="NCBI Taxonomy" id="540747"/>
    <lineage>
        <taxon>Bacteria</taxon>
        <taxon>Pseudomonadati</taxon>
        <taxon>Pseudomonadota</taxon>
        <taxon>Alphaproteobacteria</taxon>
        <taxon>Rhodobacterales</taxon>
        <taxon>Roseobacteraceae</taxon>
        <taxon>Roseovarius</taxon>
    </lineage>
</organism>
<sequence length="66" mass="8036">MISLLSRRHPPARRRIPLWRYMSLQRQRRALARLEPRLLRDVGLTEDAARAEAARRVWDAPHHWFR</sequence>
<protein>
    <recommendedName>
        <fullName evidence="1">YjiS-like domain-containing protein</fullName>
    </recommendedName>
</protein>
<proteinExistence type="predicted"/>
<dbReference type="KEGG" id="rid:RIdsm_00541"/>
<name>A0A0T5P1T8_9RHOB</name>
<dbReference type="Pfam" id="PF06568">
    <property type="entry name" value="YjiS-like"/>
    <property type="match status" value="1"/>
</dbReference>
<gene>
    <name evidence="3" type="ORF">RIdsm_00541</name>
    <name evidence="2" type="ORF">XM52_25245</name>
</gene>
<dbReference type="Proteomes" id="UP000325785">
    <property type="component" value="Chromosome"/>
</dbReference>
<dbReference type="STRING" id="540747.SAMN04488031_111145"/>
<evidence type="ECO:0000313" key="4">
    <source>
        <dbReference type="Proteomes" id="UP000051401"/>
    </source>
</evidence>
<dbReference type="Proteomes" id="UP000051401">
    <property type="component" value="Unassembled WGS sequence"/>
</dbReference>
<reference evidence="2 4" key="1">
    <citation type="submission" date="2015-04" db="EMBL/GenBank/DDBJ databases">
        <title>The draft genome sequence of Roseovarius indicus B108T.</title>
        <authorList>
            <person name="Li G."/>
            <person name="Lai Q."/>
            <person name="Shao Z."/>
            <person name="Yan P."/>
        </authorList>
    </citation>
    <scope>NUCLEOTIDE SEQUENCE [LARGE SCALE GENOMIC DNA]</scope>
    <source>
        <strain evidence="2 4">B108</strain>
    </source>
</reference>
<feature type="domain" description="YjiS-like" evidence="1">
    <location>
        <begin position="18"/>
        <end position="50"/>
    </location>
</feature>
<evidence type="ECO:0000259" key="1">
    <source>
        <dbReference type="Pfam" id="PF06568"/>
    </source>
</evidence>
<dbReference type="EMBL" id="LAXI01000027">
    <property type="protein sequence ID" value="KRS15115.1"/>
    <property type="molecule type" value="Genomic_DNA"/>
</dbReference>
<evidence type="ECO:0000313" key="2">
    <source>
        <dbReference type="EMBL" id="KRS15115.1"/>
    </source>
</evidence>
<dbReference type="EMBL" id="CP031598">
    <property type="protein sequence ID" value="QEW24758.1"/>
    <property type="molecule type" value="Genomic_DNA"/>
</dbReference>
<dbReference type="InterPro" id="IPR009506">
    <property type="entry name" value="YjiS-like"/>
</dbReference>
<accession>A0A0T5P1T8</accession>
<evidence type="ECO:0000313" key="3">
    <source>
        <dbReference type="EMBL" id="QEW24758.1"/>
    </source>
</evidence>
<dbReference type="AlphaFoldDB" id="A0A0T5P1T8"/>